<name>A0A4S5BT61_9BURK</name>
<dbReference type="RefSeq" id="WP_136404943.1">
    <property type="nucleotide sequence ID" value="NZ_SSWX01000002.1"/>
</dbReference>
<comment type="caution">
    <text evidence="2">The sequence shown here is derived from an EMBL/GenBank/DDBJ whole genome shotgun (WGS) entry which is preliminary data.</text>
</comment>
<feature type="region of interest" description="Disordered" evidence="1">
    <location>
        <begin position="74"/>
        <end position="93"/>
    </location>
</feature>
<feature type="compositionally biased region" description="Basic and acidic residues" evidence="1">
    <location>
        <begin position="74"/>
        <end position="88"/>
    </location>
</feature>
<protein>
    <recommendedName>
        <fullName evidence="4">Type II secretion system protein GspC N-terminal domain-containing protein</fullName>
    </recommendedName>
</protein>
<keyword evidence="3" id="KW-1185">Reference proteome</keyword>
<proteinExistence type="predicted"/>
<accession>A0A4S5BT61</accession>
<gene>
    <name evidence="2" type="ORF">E8K88_01825</name>
</gene>
<evidence type="ECO:0000313" key="3">
    <source>
        <dbReference type="Proteomes" id="UP000306236"/>
    </source>
</evidence>
<dbReference type="Proteomes" id="UP000306236">
    <property type="component" value="Unassembled WGS sequence"/>
</dbReference>
<feature type="compositionally biased region" description="Polar residues" evidence="1">
    <location>
        <begin position="184"/>
        <end position="205"/>
    </location>
</feature>
<feature type="region of interest" description="Disordered" evidence="1">
    <location>
        <begin position="169"/>
        <end position="245"/>
    </location>
</feature>
<evidence type="ECO:0008006" key="4">
    <source>
        <dbReference type="Google" id="ProtNLM"/>
    </source>
</evidence>
<dbReference type="OrthoDB" id="8814414at2"/>
<reference evidence="2 3" key="1">
    <citation type="submission" date="2019-04" db="EMBL/GenBank/DDBJ databases">
        <title>Lampropedia sp YIM MLB12 draf genome.</title>
        <authorList>
            <person name="Wang Y.-X."/>
        </authorList>
    </citation>
    <scope>NUCLEOTIDE SEQUENCE [LARGE SCALE GENOMIC DNA]</scope>
    <source>
        <strain evidence="2 3">YIM MLB12</strain>
    </source>
</reference>
<sequence>MILKKPLATVWWINAALLGTLVLWWLSVLRSDWQPPAPLIPDYSAVLDGALLPGQLTAKEYTNTIERPIFEVDRTWPKPAPKPEEKPAEAVTEEVPKNALDGVVLQGIYDQSGSGMAIFSAEGKSHRLKVGEEYEEWTMTDITPLSAHFSHPTQGEKTLTIKRSFELEKSDKNTEPTAPPAASNARTQGSSLRTPQQNRQPTKQRSAPPAQPTMPAASETQPAADTKPPSRAAIGGSSLPPASTQ</sequence>
<evidence type="ECO:0000313" key="2">
    <source>
        <dbReference type="EMBL" id="THJ36037.1"/>
    </source>
</evidence>
<dbReference type="EMBL" id="SSWX01000002">
    <property type="protein sequence ID" value="THJ36037.1"/>
    <property type="molecule type" value="Genomic_DNA"/>
</dbReference>
<organism evidence="2 3">
    <name type="scientific">Lampropedia aestuarii</name>
    <dbReference type="NCBI Taxonomy" id="2562762"/>
    <lineage>
        <taxon>Bacteria</taxon>
        <taxon>Pseudomonadati</taxon>
        <taxon>Pseudomonadota</taxon>
        <taxon>Betaproteobacteria</taxon>
        <taxon>Burkholderiales</taxon>
        <taxon>Comamonadaceae</taxon>
        <taxon>Lampropedia</taxon>
    </lineage>
</organism>
<evidence type="ECO:0000256" key="1">
    <source>
        <dbReference type="SAM" id="MobiDB-lite"/>
    </source>
</evidence>
<dbReference type="AlphaFoldDB" id="A0A4S5BT61"/>